<reference evidence="9 10" key="1">
    <citation type="submission" date="2016-01" db="EMBL/GenBank/DDBJ databases">
        <title>Genome sequencing of Roseivirga echinicomitans KMM 6058.</title>
        <authorList>
            <person name="Selvaratnam C."/>
            <person name="Thevarajoo S."/>
            <person name="Goh K.M."/>
            <person name="Ee R."/>
            <person name="Chan K.-G."/>
            <person name="Chong C.S."/>
        </authorList>
    </citation>
    <scope>NUCLEOTIDE SEQUENCE [LARGE SCALE GENOMIC DNA]</scope>
    <source>
        <strain evidence="9 10">KMM 6058</strain>
    </source>
</reference>
<gene>
    <name evidence="9" type="ORF">AWN68_12215</name>
</gene>
<feature type="domain" description="ABC3 transporter permease C-terminal" evidence="7">
    <location>
        <begin position="293"/>
        <end position="411"/>
    </location>
</feature>
<protein>
    <recommendedName>
        <fullName evidence="11">ABC transporter permease</fullName>
    </recommendedName>
</protein>
<dbReference type="RefSeq" id="WP_068419155.1">
    <property type="nucleotide sequence ID" value="NZ_LRDB01000052.1"/>
</dbReference>
<feature type="transmembrane region" description="Helical" evidence="6">
    <location>
        <begin position="384"/>
        <end position="407"/>
    </location>
</feature>
<keyword evidence="4 6" id="KW-1133">Transmembrane helix</keyword>
<keyword evidence="2" id="KW-1003">Cell membrane</keyword>
<keyword evidence="10" id="KW-1185">Reference proteome</keyword>
<evidence type="ECO:0000313" key="10">
    <source>
        <dbReference type="Proteomes" id="UP000075615"/>
    </source>
</evidence>
<name>A0A150WZM6_9BACT</name>
<dbReference type="PANTHER" id="PTHR30572">
    <property type="entry name" value="MEMBRANE COMPONENT OF TRANSPORTER-RELATED"/>
    <property type="match status" value="1"/>
</dbReference>
<comment type="subcellular location">
    <subcellularLocation>
        <location evidence="1">Cell membrane</location>
        <topology evidence="1">Multi-pass membrane protein</topology>
    </subcellularLocation>
</comment>
<organism evidence="9 10">
    <name type="scientific">Roseivirga echinicomitans</name>
    <dbReference type="NCBI Taxonomy" id="296218"/>
    <lineage>
        <taxon>Bacteria</taxon>
        <taxon>Pseudomonadati</taxon>
        <taxon>Bacteroidota</taxon>
        <taxon>Cytophagia</taxon>
        <taxon>Cytophagales</taxon>
        <taxon>Roseivirgaceae</taxon>
        <taxon>Roseivirga</taxon>
    </lineage>
</organism>
<dbReference type="OrthoDB" id="5933722at2"/>
<feature type="transmembrane region" description="Helical" evidence="6">
    <location>
        <begin position="335"/>
        <end position="357"/>
    </location>
</feature>
<dbReference type="InterPro" id="IPR050250">
    <property type="entry name" value="Macrolide_Exporter_MacB"/>
</dbReference>
<keyword evidence="3 6" id="KW-0812">Transmembrane</keyword>
<evidence type="ECO:0000256" key="3">
    <source>
        <dbReference type="ARBA" id="ARBA00022692"/>
    </source>
</evidence>
<dbReference type="Pfam" id="PF12704">
    <property type="entry name" value="MacB_PCD"/>
    <property type="match status" value="1"/>
</dbReference>
<evidence type="ECO:0000256" key="6">
    <source>
        <dbReference type="SAM" id="Phobius"/>
    </source>
</evidence>
<dbReference type="PANTHER" id="PTHR30572:SF18">
    <property type="entry name" value="ABC-TYPE MACROLIDE FAMILY EXPORT SYSTEM PERMEASE COMPONENT 2"/>
    <property type="match status" value="1"/>
</dbReference>
<feature type="transmembrane region" description="Helical" evidence="6">
    <location>
        <begin position="289"/>
        <end position="314"/>
    </location>
</feature>
<feature type="transmembrane region" description="Helical" evidence="6">
    <location>
        <begin position="676"/>
        <end position="700"/>
    </location>
</feature>
<dbReference type="InterPro" id="IPR025857">
    <property type="entry name" value="MacB_PCD"/>
</dbReference>
<feature type="transmembrane region" description="Helical" evidence="6">
    <location>
        <begin position="21"/>
        <end position="41"/>
    </location>
</feature>
<feature type="domain" description="MacB-like periplasmic core" evidence="8">
    <location>
        <begin position="20"/>
        <end position="243"/>
    </location>
</feature>
<dbReference type="GO" id="GO:0022857">
    <property type="term" value="F:transmembrane transporter activity"/>
    <property type="evidence" value="ECO:0007669"/>
    <property type="project" value="TreeGrafter"/>
</dbReference>
<keyword evidence="5 6" id="KW-0472">Membrane</keyword>
<evidence type="ECO:0000256" key="4">
    <source>
        <dbReference type="ARBA" id="ARBA00022989"/>
    </source>
</evidence>
<feature type="transmembrane region" description="Helical" evidence="6">
    <location>
        <begin position="728"/>
        <end position="746"/>
    </location>
</feature>
<sequence>MVKNYLKILVRNFVRNKTFTLINISGLTLGITCSLVMFLIVKQERSFNHYHENLNSIYRVGHIDVEDGREYPQGGVPLVMPPSIKDEIVGVKEVTLISHERYGLISVNNGGEIKYYEEEPELVYIEPSFFNIFDWKLLEGSVESVFDQPNIVALNKTLADKYFPNQSAVGQTITLNKETDLKVVAVMEDAPRNSDFPFGIFISMETKKTKAPKEFNDWGSISSDNVAFVLLENNVDPVKVDAQFPDFIEKHWDKDTREARSFLLAPFTEYHFDERFGTFSGRVAPKTILYAYIIIGVLLIVTACFNFINMSTAMAVKRSKEVGMRKVLGSTRKQLVLRFMGETFAITLIALLISMAVTERLLPMVINDFIGIEVPFNPIADLALLGYLLVILVAVSVLAGLYPAIVLSSAKPIYALKGSMTKGKGNLFFRRSLVFTQFLICQILIFGTVVAVQQMNYFSSVDMGYDQEYILNINLAESDKNTRDLWDSKVQNIPGVISYSFNYKPPFSGSQSVTNAFYYGVDSAVNELNTHIKMADDQYQKTYGLRLVAGDWLMKSDTVNQFVVNETFLKKLGITDPNEVIGKRMKLWGMTAPIVGVVEDYHVTTLSQAIDPVAMFTLPEEFRTLGLRVNGQSSANVITELETIWHDIHEEYEFDYTFLDKQIADFYEAERKMSQMLTVFAFIAIFIGCLGLYGLVSFMANQKAKEIGIRKVLGATVASLMSRFSMEFIVLVGLSFLLAAPLAYWGMNSWLGQYEYRIAIGPIIFLISIGASLLIALGTTGYRSMRAATANPVNSLRDE</sequence>
<dbReference type="AlphaFoldDB" id="A0A150WZM6"/>
<comment type="caution">
    <text evidence="9">The sequence shown here is derived from an EMBL/GenBank/DDBJ whole genome shotgun (WGS) entry which is preliminary data.</text>
</comment>
<dbReference type="GO" id="GO:0005886">
    <property type="term" value="C:plasma membrane"/>
    <property type="evidence" value="ECO:0007669"/>
    <property type="project" value="UniProtKB-SubCell"/>
</dbReference>
<dbReference type="InterPro" id="IPR003838">
    <property type="entry name" value="ABC3_permease_C"/>
</dbReference>
<feature type="domain" description="ABC3 transporter permease C-terminal" evidence="7">
    <location>
        <begin position="679"/>
        <end position="792"/>
    </location>
</feature>
<evidence type="ECO:0008006" key="11">
    <source>
        <dbReference type="Google" id="ProtNLM"/>
    </source>
</evidence>
<feature type="transmembrane region" description="Helical" evidence="6">
    <location>
        <begin position="758"/>
        <end position="777"/>
    </location>
</feature>
<dbReference type="Proteomes" id="UP000075615">
    <property type="component" value="Unassembled WGS sequence"/>
</dbReference>
<evidence type="ECO:0000313" key="9">
    <source>
        <dbReference type="EMBL" id="KYG71940.1"/>
    </source>
</evidence>
<evidence type="ECO:0000259" key="7">
    <source>
        <dbReference type="Pfam" id="PF02687"/>
    </source>
</evidence>
<evidence type="ECO:0000256" key="5">
    <source>
        <dbReference type="ARBA" id="ARBA00023136"/>
    </source>
</evidence>
<evidence type="ECO:0000256" key="2">
    <source>
        <dbReference type="ARBA" id="ARBA00022475"/>
    </source>
</evidence>
<dbReference type="EMBL" id="LRDB01000052">
    <property type="protein sequence ID" value="KYG71940.1"/>
    <property type="molecule type" value="Genomic_DNA"/>
</dbReference>
<dbReference type="Pfam" id="PF02687">
    <property type="entry name" value="FtsX"/>
    <property type="match status" value="2"/>
</dbReference>
<evidence type="ECO:0000259" key="8">
    <source>
        <dbReference type="Pfam" id="PF12704"/>
    </source>
</evidence>
<dbReference type="STRING" id="296218.AWN68_12215"/>
<evidence type="ECO:0000256" key="1">
    <source>
        <dbReference type="ARBA" id="ARBA00004651"/>
    </source>
</evidence>
<feature type="transmembrane region" description="Helical" evidence="6">
    <location>
        <begin position="428"/>
        <end position="452"/>
    </location>
</feature>
<accession>A0A150WZM6</accession>
<proteinExistence type="predicted"/>